<evidence type="ECO:0000256" key="7">
    <source>
        <dbReference type="SAM" id="MobiDB-lite"/>
    </source>
</evidence>
<dbReference type="Gene3D" id="3.40.50.1700">
    <property type="entry name" value="Glycoside hydrolase family 3 C-terminal domain"/>
    <property type="match status" value="1"/>
</dbReference>
<evidence type="ECO:0000313" key="12">
    <source>
        <dbReference type="EMBL" id="GAA3917537.1"/>
    </source>
</evidence>
<dbReference type="PANTHER" id="PTHR30480:SF13">
    <property type="entry name" value="BETA-HEXOSAMINIDASE"/>
    <property type="match status" value="1"/>
</dbReference>
<evidence type="ECO:0000256" key="8">
    <source>
        <dbReference type="SAM" id="SignalP"/>
    </source>
</evidence>
<dbReference type="RefSeq" id="WP_345108354.1">
    <property type="nucleotide sequence ID" value="NZ_BAABDH010000002.1"/>
</dbReference>
<dbReference type="EC" id="3.2.1.52" evidence="3"/>
<feature type="domain" description="Beta-lactamase-related" evidence="9">
    <location>
        <begin position="689"/>
        <end position="1075"/>
    </location>
</feature>
<dbReference type="InterPro" id="IPR002772">
    <property type="entry name" value="Glyco_hydro_3_C"/>
</dbReference>
<evidence type="ECO:0000259" key="9">
    <source>
        <dbReference type="Pfam" id="PF00144"/>
    </source>
</evidence>
<dbReference type="PROSITE" id="PS00775">
    <property type="entry name" value="GLYCOSYL_HYDROL_F3"/>
    <property type="match status" value="1"/>
</dbReference>
<dbReference type="Pfam" id="PF00144">
    <property type="entry name" value="Beta-lactamase"/>
    <property type="match status" value="1"/>
</dbReference>
<feature type="domain" description="Glycoside hydrolase family 3 N-terminal" evidence="10">
    <location>
        <begin position="140"/>
        <end position="453"/>
    </location>
</feature>
<keyword evidence="8" id="KW-0732">Signal</keyword>
<dbReference type="InterPro" id="IPR001764">
    <property type="entry name" value="Glyco_hydro_3_N"/>
</dbReference>
<dbReference type="EMBL" id="BAABDH010000002">
    <property type="protein sequence ID" value="GAA3917537.1"/>
    <property type="molecule type" value="Genomic_DNA"/>
</dbReference>
<proteinExistence type="inferred from homology"/>
<evidence type="ECO:0000256" key="1">
    <source>
        <dbReference type="ARBA" id="ARBA00001231"/>
    </source>
</evidence>
<dbReference type="InterPro" id="IPR012338">
    <property type="entry name" value="Beta-lactam/transpept-like"/>
</dbReference>
<dbReference type="InterPro" id="IPR017853">
    <property type="entry name" value="GH"/>
</dbReference>
<evidence type="ECO:0000259" key="10">
    <source>
        <dbReference type="Pfam" id="PF00933"/>
    </source>
</evidence>
<dbReference type="InterPro" id="IPR050226">
    <property type="entry name" value="NagZ_Beta-hexosaminidase"/>
</dbReference>
<evidence type="ECO:0000256" key="6">
    <source>
        <dbReference type="RuleBase" id="RU361161"/>
    </source>
</evidence>
<dbReference type="InterPro" id="IPR036962">
    <property type="entry name" value="Glyco_hydro_3_N_sf"/>
</dbReference>
<dbReference type="InterPro" id="IPR019800">
    <property type="entry name" value="Glyco_hydro_3_AS"/>
</dbReference>
<evidence type="ECO:0000256" key="5">
    <source>
        <dbReference type="ARBA" id="ARBA00023295"/>
    </source>
</evidence>
<dbReference type="InterPro" id="IPR036881">
    <property type="entry name" value="Glyco_hydro_3_C_sf"/>
</dbReference>
<feature type="signal peptide" evidence="8">
    <location>
        <begin position="1"/>
        <end position="24"/>
    </location>
</feature>
<protein>
    <recommendedName>
        <fullName evidence="3">beta-N-acetylhexosaminidase</fullName>
        <ecNumber evidence="3">3.2.1.52</ecNumber>
    </recommendedName>
</protein>
<comment type="similarity">
    <text evidence="2 6">Belongs to the glycosyl hydrolase 3 family.</text>
</comment>
<dbReference type="PRINTS" id="PR00133">
    <property type="entry name" value="GLHYDRLASE3"/>
</dbReference>
<evidence type="ECO:0000256" key="3">
    <source>
        <dbReference type="ARBA" id="ARBA00012663"/>
    </source>
</evidence>
<keyword evidence="13" id="KW-1185">Reference proteome</keyword>
<reference evidence="13" key="1">
    <citation type="journal article" date="2019" name="Int. J. Syst. Evol. Microbiol.">
        <title>The Global Catalogue of Microorganisms (GCM) 10K type strain sequencing project: providing services to taxonomists for standard genome sequencing and annotation.</title>
        <authorList>
            <consortium name="The Broad Institute Genomics Platform"/>
            <consortium name="The Broad Institute Genome Sequencing Center for Infectious Disease"/>
            <person name="Wu L."/>
            <person name="Ma J."/>
        </authorList>
    </citation>
    <scope>NUCLEOTIDE SEQUENCE [LARGE SCALE GENOMIC DNA]</scope>
    <source>
        <strain evidence="13">JCM 17214</strain>
    </source>
</reference>
<dbReference type="SUPFAM" id="SSF51445">
    <property type="entry name" value="(Trans)glycosidases"/>
    <property type="match status" value="1"/>
</dbReference>
<comment type="caution">
    <text evidence="12">The sequence shown here is derived from an EMBL/GenBank/DDBJ whole genome shotgun (WGS) entry which is preliminary data.</text>
</comment>
<sequence>MSFSRFLPFLWLLLVLLSAADLSAQRRKKPAAKKKTTAAARRPKPRVKAKPASVAARRAARRRQEIADYQAAQAAQRRAQARAARPTAAPAPAALAGAALPPAAPARAAARPRGSLPVPFAAQAAGSRWVDSVMSTLTPDQRVAQLFMVAAYSNRTRVDEDSITTLIQQYGIGGLVFFQGGPVRQSRLLNRYQSQSKVPLLVAMDAEWGVGMRLDSVQRFPFQMSMGGLRDNQLLYDMGEEVAAQFKRLGMHVNFAPVVDVNNNAANPVIGFRSWGENRENVTEKSYLYMKGMQDHGVLAVAKHFPGHGDTDTDSHLALPLLRIDRRRLDTLELYPFRSLMRRGLGGMMVAHLNVPALDTTGMPSTLSKPIVTGLLKQKMGFQGLIFTDAMNMKGVISKYPPGDADLRALLAGNDVLEFSKNIPLALRMIRDAVSQGLISQEEIDRRCRKVLALKQWAGLNRYRPIPLQNLTADLNTPHAQALSHRMAELSVTLLRNQKNLLPLQRLDTLRLATLTIGTKDTTDFQRMVTDYAPADTYWLSATATLDELTRMRETLKRYNLVLVGLNNLGRLPATSFGVTPETNLLLRELTGPGQRVVVSVFGNAYAVAKVRDLDRADAVLLAYQESKNVQEVAAEIIFGGLGASGQLPVTVSDKYSRGYGLTTRGGLRLRYGFPEDVEMSNGLEARVDSIMNGALAARAFPGGEVLIARRGTVVLRKSYGTHSFADAPAQAGKPSRAVRNTDLYDLASVTKTAAALPALMKLQDQGKFNPDMTLGQLFPEFRGTNKQDLKLRDVLTHQARLKAWIPFWRDYTKPQGLFNQLLGKSPAAQDVPTNRPAALSRRYFRADSSARFPLRAATNLWARQDFPQRITKAIAASPLNEKPGYVYSDLSFIMYPQFVKSASGKSLDQFVTQQIYRPLGATTLGFNPTRRFPLGRIAPTEYDSLFRHGQLQGTVHDEGAALLGGLSGHAGLFGNANDLAKLVQLYAWQGQYGGQQLLKAETLAEYIRCQFCPDNRRALGFDRPAANPAVNSAKSASPQSYGHTGFTGTYFWVDPKEDLICIVLTNRVNPTRRNNKISELNVRTGVLQVALESVRQPQKQEVETSVEE</sequence>
<evidence type="ECO:0000313" key="13">
    <source>
        <dbReference type="Proteomes" id="UP001499909"/>
    </source>
</evidence>
<feature type="domain" description="Glycoside hydrolase family 3 C-terminal" evidence="11">
    <location>
        <begin position="492"/>
        <end position="657"/>
    </location>
</feature>
<keyword evidence="5 6" id="KW-0326">Glycosidase</keyword>
<dbReference type="GO" id="GO:0016787">
    <property type="term" value="F:hydrolase activity"/>
    <property type="evidence" value="ECO:0007669"/>
    <property type="project" value="UniProtKB-KW"/>
</dbReference>
<dbReference type="PANTHER" id="PTHR30480">
    <property type="entry name" value="BETA-HEXOSAMINIDASE-RELATED"/>
    <property type="match status" value="1"/>
</dbReference>
<dbReference type="InterPro" id="IPR001466">
    <property type="entry name" value="Beta-lactam-related"/>
</dbReference>
<evidence type="ECO:0000259" key="11">
    <source>
        <dbReference type="Pfam" id="PF01915"/>
    </source>
</evidence>
<name>A0ABP7M8A5_9BACT</name>
<keyword evidence="4 6" id="KW-0378">Hydrolase</keyword>
<evidence type="ECO:0000256" key="2">
    <source>
        <dbReference type="ARBA" id="ARBA00005336"/>
    </source>
</evidence>
<dbReference type="Pfam" id="PF00933">
    <property type="entry name" value="Glyco_hydro_3"/>
    <property type="match status" value="1"/>
</dbReference>
<organism evidence="12 13">
    <name type="scientific">Hymenobacter algoricola</name>
    <dbReference type="NCBI Taxonomy" id="486267"/>
    <lineage>
        <taxon>Bacteria</taxon>
        <taxon>Pseudomonadati</taxon>
        <taxon>Bacteroidota</taxon>
        <taxon>Cytophagia</taxon>
        <taxon>Cytophagales</taxon>
        <taxon>Hymenobacteraceae</taxon>
        <taxon>Hymenobacter</taxon>
    </lineage>
</organism>
<feature type="chain" id="PRO_5047283895" description="beta-N-acetylhexosaminidase" evidence="8">
    <location>
        <begin position="25"/>
        <end position="1109"/>
    </location>
</feature>
<feature type="region of interest" description="Disordered" evidence="7">
    <location>
        <begin position="25"/>
        <end position="56"/>
    </location>
</feature>
<dbReference type="Pfam" id="PF01915">
    <property type="entry name" value="Glyco_hydro_3_C"/>
    <property type="match status" value="1"/>
</dbReference>
<dbReference type="SUPFAM" id="SSF52279">
    <property type="entry name" value="Beta-D-glucan exohydrolase, C-terminal domain"/>
    <property type="match status" value="1"/>
</dbReference>
<dbReference type="Proteomes" id="UP001499909">
    <property type="component" value="Unassembled WGS sequence"/>
</dbReference>
<dbReference type="Gene3D" id="3.20.20.300">
    <property type="entry name" value="Glycoside hydrolase, family 3, N-terminal domain"/>
    <property type="match status" value="1"/>
</dbReference>
<feature type="compositionally biased region" description="Basic residues" evidence="7">
    <location>
        <begin position="25"/>
        <end position="49"/>
    </location>
</feature>
<accession>A0ABP7M8A5</accession>
<comment type="catalytic activity">
    <reaction evidence="1">
        <text>Hydrolysis of terminal non-reducing N-acetyl-D-hexosamine residues in N-acetyl-beta-D-hexosaminides.</text>
        <dbReference type="EC" id="3.2.1.52"/>
    </reaction>
</comment>
<gene>
    <name evidence="12" type="ORF">GCM10022406_00390</name>
</gene>
<evidence type="ECO:0000256" key="4">
    <source>
        <dbReference type="ARBA" id="ARBA00022801"/>
    </source>
</evidence>
<dbReference type="Gene3D" id="3.40.710.10">
    <property type="entry name" value="DD-peptidase/beta-lactamase superfamily"/>
    <property type="match status" value="1"/>
</dbReference>
<dbReference type="SUPFAM" id="SSF56601">
    <property type="entry name" value="beta-lactamase/transpeptidase-like"/>
    <property type="match status" value="1"/>
</dbReference>